<dbReference type="SUPFAM" id="SSF52266">
    <property type="entry name" value="SGNH hydrolase"/>
    <property type="match status" value="1"/>
</dbReference>
<sequence length="475" mass="52557">MKSNTCKSLIVKIIFVVVTACITIPSYATIRLPAVLSNNMVLQQQSQVKLWGWGEPYEKITVTTSWDNKTYPEIRPDGNANWKLTVTTPSAGGPFTITLKGQNTIILTNIMIGEVWVCSGQSNMEMSGNWGLQDIKQALPTAYNSNIRFFHIPKATAQTRQNDCNAQWQVCDSNTLKSFSAVGYFFGKNLNSKLNVPVGLVEAAWSGSSAEVWTPDSIVNGDAVLKQAATKIAANGQCPNLAGYAYNAMIAPVTNFSIAGTIWYQGENNTINAATYPRLFTVMIDAWRKAFNKDIPFYFVQVAPFKYQLKNVGALMRESQTESMKHHNTGMVVITDLVSDVNNVHPANKNDVGLRLANWALAETYHQSGINYKNPIFKNININKEKATLLFDNAANGFTVKGKFITEIFISGADQVFYPANTSVKKDKIIAWSEQVKQPVAVRYGFSNTAIGNLFSKEGLPVGPFRTDNWPVEVK</sequence>
<dbReference type="Proteomes" id="UP001324380">
    <property type="component" value="Chromosome"/>
</dbReference>
<evidence type="ECO:0000259" key="3">
    <source>
        <dbReference type="Pfam" id="PF03629"/>
    </source>
</evidence>
<feature type="transmembrane region" description="Helical" evidence="2">
    <location>
        <begin position="9"/>
        <end position="28"/>
    </location>
</feature>
<keyword evidence="2" id="KW-0812">Transmembrane</keyword>
<evidence type="ECO:0000256" key="1">
    <source>
        <dbReference type="ARBA" id="ARBA00022801"/>
    </source>
</evidence>
<evidence type="ECO:0000256" key="2">
    <source>
        <dbReference type="SAM" id="Phobius"/>
    </source>
</evidence>
<dbReference type="PANTHER" id="PTHR22901:SF0">
    <property type="entry name" value="SIALATE O-ACETYLESTERASE"/>
    <property type="match status" value="1"/>
</dbReference>
<dbReference type="InterPro" id="IPR039329">
    <property type="entry name" value="SIAE"/>
</dbReference>
<protein>
    <submittedName>
        <fullName evidence="4">Sialate O-acetylesterase</fullName>
    </submittedName>
</protein>
<dbReference type="Pfam" id="PF03629">
    <property type="entry name" value="SASA"/>
    <property type="match status" value="1"/>
</dbReference>
<evidence type="ECO:0000313" key="4">
    <source>
        <dbReference type="EMBL" id="WPU91453.1"/>
    </source>
</evidence>
<keyword evidence="2" id="KW-0472">Membrane</keyword>
<organism evidence="4 5">
    <name type="scientific">Mucilaginibacter sabulilitoris</name>
    <dbReference type="NCBI Taxonomy" id="1173583"/>
    <lineage>
        <taxon>Bacteria</taxon>
        <taxon>Pseudomonadati</taxon>
        <taxon>Bacteroidota</taxon>
        <taxon>Sphingobacteriia</taxon>
        <taxon>Sphingobacteriales</taxon>
        <taxon>Sphingobacteriaceae</taxon>
        <taxon>Mucilaginibacter</taxon>
    </lineage>
</organism>
<accession>A0ABZ0TEN3</accession>
<keyword evidence="1" id="KW-0378">Hydrolase</keyword>
<dbReference type="PANTHER" id="PTHR22901">
    <property type="entry name" value="SIALATE O-ACETYLESTERASE"/>
    <property type="match status" value="1"/>
</dbReference>
<name>A0ABZ0TEN3_9SPHI</name>
<dbReference type="EMBL" id="CP139558">
    <property type="protein sequence ID" value="WPU91453.1"/>
    <property type="molecule type" value="Genomic_DNA"/>
</dbReference>
<feature type="domain" description="Sialate O-acetylesterase" evidence="3">
    <location>
        <begin position="114"/>
        <end position="358"/>
    </location>
</feature>
<proteinExistence type="predicted"/>
<keyword evidence="2" id="KW-1133">Transmembrane helix</keyword>
<dbReference type="RefSeq" id="WP_321560619.1">
    <property type="nucleotide sequence ID" value="NZ_CP139558.1"/>
</dbReference>
<keyword evidence="5" id="KW-1185">Reference proteome</keyword>
<evidence type="ECO:0000313" key="5">
    <source>
        <dbReference type="Proteomes" id="UP001324380"/>
    </source>
</evidence>
<dbReference type="Gene3D" id="3.40.50.1110">
    <property type="entry name" value="SGNH hydrolase"/>
    <property type="match status" value="1"/>
</dbReference>
<gene>
    <name evidence="4" type="ORF">SNE25_19225</name>
</gene>
<dbReference type="InterPro" id="IPR036514">
    <property type="entry name" value="SGNH_hydro_sf"/>
</dbReference>
<dbReference type="InterPro" id="IPR005181">
    <property type="entry name" value="SASA"/>
</dbReference>
<reference evidence="4 5" key="1">
    <citation type="submission" date="2023-11" db="EMBL/GenBank/DDBJ databases">
        <title>Analysis of the Genomes of Mucilaginibacter gossypii cycad 4 and M. sabulilitoris SNA2: microbes with the potential for plant growth promotion.</title>
        <authorList>
            <person name="Hirsch A.M."/>
            <person name="Humm E."/>
            <person name="Rubbi M."/>
            <person name="Del Vecchio G."/>
            <person name="Ha S.M."/>
            <person name="Pellegrini M."/>
            <person name="Gunsalus R.P."/>
        </authorList>
    </citation>
    <scope>NUCLEOTIDE SEQUENCE [LARGE SCALE GENOMIC DNA]</scope>
    <source>
        <strain evidence="4 5">SNA2</strain>
    </source>
</reference>